<protein>
    <submittedName>
        <fullName evidence="1">Uncharacterized protein</fullName>
    </submittedName>
</protein>
<dbReference type="EMBL" id="CP036318">
    <property type="protein sequence ID" value="QDV57578.1"/>
    <property type="molecule type" value="Genomic_DNA"/>
</dbReference>
<gene>
    <name evidence="1" type="ORF">Mal33_35890</name>
</gene>
<accession>A0A518IWW5</accession>
<evidence type="ECO:0000313" key="2">
    <source>
        <dbReference type="Proteomes" id="UP000316770"/>
    </source>
</evidence>
<reference evidence="1 2" key="1">
    <citation type="submission" date="2019-02" db="EMBL/GenBank/DDBJ databases">
        <title>Deep-cultivation of Planctomycetes and their phenomic and genomic characterization uncovers novel biology.</title>
        <authorList>
            <person name="Wiegand S."/>
            <person name="Jogler M."/>
            <person name="Boedeker C."/>
            <person name="Pinto D."/>
            <person name="Vollmers J."/>
            <person name="Rivas-Marin E."/>
            <person name="Kohn T."/>
            <person name="Peeters S.H."/>
            <person name="Heuer A."/>
            <person name="Rast P."/>
            <person name="Oberbeckmann S."/>
            <person name="Bunk B."/>
            <person name="Jeske O."/>
            <person name="Meyerdierks A."/>
            <person name="Storesund J.E."/>
            <person name="Kallscheuer N."/>
            <person name="Luecker S."/>
            <person name="Lage O.M."/>
            <person name="Pohl T."/>
            <person name="Merkel B.J."/>
            <person name="Hornburger P."/>
            <person name="Mueller R.-W."/>
            <person name="Bruemmer F."/>
            <person name="Labrenz M."/>
            <person name="Spormann A.M."/>
            <person name="Op den Camp H."/>
            <person name="Overmann J."/>
            <person name="Amann R."/>
            <person name="Jetten M.S.M."/>
            <person name="Mascher T."/>
            <person name="Medema M.H."/>
            <person name="Devos D.P."/>
            <person name="Kaster A.-K."/>
            <person name="Ovreas L."/>
            <person name="Rohde M."/>
            <person name="Galperin M.Y."/>
            <person name="Jogler C."/>
        </authorList>
    </citation>
    <scope>NUCLEOTIDE SEQUENCE [LARGE SCALE GENOMIC DNA]</scope>
    <source>
        <strain evidence="1 2">Mal33</strain>
    </source>
</reference>
<name>A0A518IWW5_9BACT</name>
<sequence>MTIKMAKLVTQQLHRERLVAHQPDRVAADLAEAAVVAEAGQRGWLHWELRPQRLQVVATAALR</sequence>
<evidence type="ECO:0000313" key="1">
    <source>
        <dbReference type="EMBL" id="QDV57578.1"/>
    </source>
</evidence>
<proteinExistence type="predicted"/>
<organism evidence="1 2">
    <name type="scientific">Rosistilla oblonga</name>
    <dbReference type="NCBI Taxonomy" id="2527990"/>
    <lineage>
        <taxon>Bacteria</taxon>
        <taxon>Pseudomonadati</taxon>
        <taxon>Planctomycetota</taxon>
        <taxon>Planctomycetia</taxon>
        <taxon>Pirellulales</taxon>
        <taxon>Pirellulaceae</taxon>
        <taxon>Rosistilla</taxon>
    </lineage>
</organism>
<keyword evidence="2" id="KW-1185">Reference proteome</keyword>
<dbReference type="AlphaFoldDB" id="A0A518IWW5"/>
<dbReference type="Proteomes" id="UP000316770">
    <property type="component" value="Chromosome"/>
</dbReference>